<keyword evidence="2" id="KW-1185">Reference proteome</keyword>
<reference evidence="1 2" key="1">
    <citation type="submission" date="2016-09" db="EMBL/GenBank/DDBJ databases">
        <title>Rhizobium oryziradicis sp. nov., isolated from the root of rice.</title>
        <authorList>
            <person name="Zhao J."/>
            <person name="Zhang X."/>
        </authorList>
    </citation>
    <scope>NUCLEOTIDE SEQUENCE [LARGE SCALE GENOMIC DNA]</scope>
    <source>
        <strain evidence="1 2">N19</strain>
    </source>
</reference>
<dbReference type="Proteomes" id="UP000186894">
    <property type="component" value="Unassembled WGS sequence"/>
</dbReference>
<sequence length="319" mass="36413">MINHDILALLHKNKTDDILFGHSFELYCEGGSTVEKRKSLLDAAIDYTESLQGRITHYHPRNSSRLKRISDSDWVEYYRNIAETVTADDVEGFDATVYGFDGGKEQDAATPYFCCVIGSPEYKRYSRMNAYYPMDWFGTREINAAHYIERMRDWCSLLNVSHGTAGFSLILEEGTPKDRAIRLAFPFLKRFPGLDLPYSSRWSSGTRRAKKRFIRTINWLTATDHAFISELGGLGYIQGAVGEECPIHDYDGGIIIQAGPYPEIGDSNKGITPQHYITVGKLLEPLIFDDFNQKQPYIYAPTPLDSHEESVKWVHRFAR</sequence>
<organism evidence="1 2">
    <name type="scientific">Rhizobium oryziradicis</name>
    <dbReference type="NCBI Taxonomy" id="1867956"/>
    <lineage>
        <taxon>Bacteria</taxon>
        <taxon>Pseudomonadati</taxon>
        <taxon>Pseudomonadota</taxon>
        <taxon>Alphaproteobacteria</taxon>
        <taxon>Hyphomicrobiales</taxon>
        <taxon>Rhizobiaceae</taxon>
        <taxon>Rhizobium/Agrobacterium group</taxon>
        <taxon>Rhizobium</taxon>
    </lineage>
</organism>
<dbReference type="InterPro" id="IPR021815">
    <property type="entry name" value="TsiV"/>
</dbReference>
<proteinExistence type="predicted"/>
<gene>
    <name evidence="1" type="ORF">BJF95_16890</name>
</gene>
<dbReference type="RefSeq" id="WP_075638955.1">
    <property type="nucleotide sequence ID" value="NZ_MKIM01000025.1"/>
</dbReference>
<comment type="caution">
    <text evidence="1">The sequence shown here is derived from an EMBL/GenBank/DDBJ whole genome shotgun (WGS) entry which is preliminary data.</text>
</comment>
<dbReference type="OrthoDB" id="7854655at2"/>
<evidence type="ECO:0000313" key="2">
    <source>
        <dbReference type="Proteomes" id="UP000186894"/>
    </source>
</evidence>
<dbReference type="Pfam" id="PF11876">
    <property type="entry name" value="TsiV"/>
    <property type="match status" value="1"/>
</dbReference>
<evidence type="ECO:0000313" key="1">
    <source>
        <dbReference type="EMBL" id="OLP45041.1"/>
    </source>
</evidence>
<evidence type="ECO:0008006" key="3">
    <source>
        <dbReference type="Google" id="ProtNLM"/>
    </source>
</evidence>
<dbReference type="EMBL" id="MKIM01000025">
    <property type="protein sequence ID" value="OLP45041.1"/>
    <property type="molecule type" value="Genomic_DNA"/>
</dbReference>
<name>A0A1Q8ZSH3_9HYPH</name>
<dbReference type="AlphaFoldDB" id="A0A1Q8ZSH3"/>
<dbReference type="STRING" id="1867956.BJF95_16890"/>
<accession>A0A1Q8ZSH3</accession>
<protein>
    <recommendedName>
        <fullName evidence="3">DUF3396 domain-containing protein</fullName>
    </recommendedName>
</protein>